<comment type="similarity">
    <text evidence="2 9">Belongs to the sideroflexin family.</text>
</comment>
<dbReference type="PANTHER" id="PTHR11153:SF35">
    <property type="entry name" value="SIDOREFLEXIN"/>
    <property type="match status" value="1"/>
</dbReference>
<evidence type="ECO:0000256" key="1">
    <source>
        <dbReference type="ARBA" id="ARBA00004225"/>
    </source>
</evidence>
<keyword evidence="10" id="KW-1185">Reference proteome</keyword>
<evidence type="ECO:0000256" key="4">
    <source>
        <dbReference type="ARBA" id="ARBA00022692"/>
    </source>
</evidence>
<evidence type="ECO:0000256" key="3">
    <source>
        <dbReference type="ARBA" id="ARBA00022448"/>
    </source>
</evidence>
<proteinExistence type="inferred from homology"/>
<evidence type="ECO:0000256" key="6">
    <source>
        <dbReference type="ARBA" id="ARBA00022989"/>
    </source>
</evidence>
<accession>A0A1I7UIS9</accession>
<dbReference type="PANTHER" id="PTHR11153">
    <property type="entry name" value="SIDEROFLEXIN"/>
    <property type="match status" value="1"/>
</dbReference>
<evidence type="ECO:0000313" key="11">
    <source>
        <dbReference type="WBParaSite" id="Csp11.Scaffold629.g9739.t1"/>
    </source>
</evidence>
<comment type="caution">
    <text evidence="9">Lacks conserved residue(s) required for the propagation of feature annotation.</text>
</comment>
<dbReference type="GO" id="GO:0015075">
    <property type="term" value="F:monoatomic ion transmembrane transporter activity"/>
    <property type="evidence" value="ECO:0007669"/>
    <property type="project" value="InterPro"/>
</dbReference>
<keyword evidence="4 9" id="KW-0812">Transmembrane</keyword>
<evidence type="ECO:0000256" key="9">
    <source>
        <dbReference type="RuleBase" id="RU362000"/>
    </source>
</evidence>
<dbReference type="WBParaSite" id="Csp11.Scaffold629.g9739.t1">
    <property type="protein sequence ID" value="Csp11.Scaffold629.g9739.t1"/>
    <property type="gene ID" value="Csp11.Scaffold629.g9739"/>
</dbReference>
<protein>
    <recommendedName>
        <fullName evidence="9">Sidoreflexin</fullName>
    </recommendedName>
</protein>
<comment type="subcellular location">
    <subcellularLocation>
        <location evidence="1 9">Mitochondrion membrane</location>
        <topology evidence="1 9">Multi-pass membrane protein</topology>
    </subcellularLocation>
</comment>
<name>A0A1I7UIS9_9PELO</name>
<feature type="transmembrane region" description="Helical" evidence="9">
    <location>
        <begin position="181"/>
        <end position="199"/>
    </location>
</feature>
<dbReference type="Pfam" id="PF03820">
    <property type="entry name" value="SFXNs"/>
    <property type="match status" value="1"/>
</dbReference>
<reference evidence="11" key="1">
    <citation type="submission" date="2016-11" db="UniProtKB">
        <authorList>
            <consortium name="WormBaseParasite"/>
        </authorList>
    </citation>
    <scope>IDENTIFICATION</scope>
</reference>
<dbReference type="STRING" id="1561998.A0A1I7UIS9"/>
<dbReference type="AlphaFoldDB" id="A0A1I7UIS9"/>
<dbReference type="NCBIfam" id="TIGR00798">
    <property type="entry name" value="mtc"/>
    <property type="match status" value="1"/>
</dbReference>
<feature type="transmembrane region" description="Helical" evidence="9">
    <location>
        <begin position="151"/>
        <end position="172"/>
    </location>
</feature>
<feature type="transmembrane region" description="Helical" evidence="9">
    <location>
        <begin position="271"/>
        <end position="291"/>
    </location>
</feature>
<keyword evidence="8 9" id="KW-0472">Membrane</keyword>
<sequence length="326" mass="36508">MTQTLSKCEKLPDISNPRWDQNTFQGRMYHFFSTANCLNLFASNSKLEKARNIVLDYKQGKYDPNMTVDELWKAKTLYDSAFHPDTGEKMFILGRMSAQVPCNMLITGGMLTFYQKLPHVIFFHWINQSFNAIVNYTNRSGTHESDDRTLFLSYCGATTGALSCALSFNFILKKWKKAPPILARLVPFAAIAFANAINIPMMRNKEFTNGIPVEDAAGRTMGFSTVAPGHAIPQVVFSRVGMAVPNMVLGPIILEQLSRAAWYTPSMAAPLQTLICGFMLAFSTPICCALFPQKSSIQVDHLELSLQEHINKLPNPPKVVYYNKGL</sequence>
<dbReference type="GO" id="GO:0005743">
    <property type="term" value="C:mitochondrial inner membrane"/>
    <property type="evidence" value="ECO:0007669"/>
    <property type="project" value="TreeGrafter"/>
</dbReference>
<evidence type="ECO:0000256" key="8">
    <source>
        <dbReference type="ARBA" id="ARBA00023136"/>
    </source>
</evidence>
<keyword evidence="6 9" id="KW-1133">Transmembrane helix</keyword>
<evidence type="ECO:0000256" key="5">
    <source>
        <dbReference type="ARBA" id="ARBA00022970"/>
    </source>
</evidence>
<evidence type="ECO:0000256" key="7">
    <source>
        <dbReference type="ARBA" id="ARBA00023128"/>
    </source>
</evidence>
<evidence type="ECO:0000256" key="2">
    <source>
        <dbReference type="ARBA" id="ARBA00005974"/>
    </source>
</evidence>
<dbReference type="eggNOG" id="KOG3767">
    <property type="taxonomic scope" value="Eukaryota"/>
</dbReference>
<keyword evidence="5" id="KW-0029">Amino-acid transport</keyword>
<organism evidence="10 11">
    <name type="scientific">Caenorhabditis tropicalis</name>
    <dbReference type="NCBI Taxonomy" id="1561998"/>
    <lineage>
        <taxon>Eukaryota</taxon>
        <taxon>Metazoa</taxon>
        <taxon>Ecdysozoa</taxon>
        <taxon>Nematoda</taxon>
        <taxon>Chromadorea</taxon>
        <taxon>Rhabditida</taxon>
        <taxon>Rhabditina</taxon>
        <taxon>Rhabditomorpha</taxon>
        <taxon>Rhabditoidea</taxon>
        <taxon>Rhabditidae</taxon>
        <taxon>Peloderinae</taxon>
        <taxon>Caenorhabditis</taxon>
    </lineage>
</organism>
<dbReference type="Proteomes" id="UP000095282">
    <property type="component" value="Unplaced"/>
</dbReference>
<evidence type="ECO:0000313" key="10">
    <source>
        <dbReference type="Proteomes" id="UP000095282"/>
    </source>
</evidence>
<keyword evidence="3" id="KW-0813">Transport</keyword>
<dbReference type="GO" id="GO:0140300">
    <property type="term" value="P:serine import into mitochondrion"/>
    <property type="evidence" value="ECO:0007669"/>
    <property type="project" value="TreeGrafter"/>
</dbReference>
<keyword evidence="7 9" id="KW-0496">Mitochondrion</keyword>
<dbReference type="InterPro" id="IPR004686">
    <property type="entry name" value="Mtc"/>
</dbReference>